<comment type="caution">
    <text evidence="4">The sequence shown here is derived from an EMBL/GenBank/DDBJ whole genome shotgun (WGS) entry which is preliminary data.</text>
</comment>
<dbReference type="RefSeq" id="WP_146446480.1">
    <property type="nucleotide sequence ID" value="NZ_SJPR01000007.1"/>
</dbReference>
<evidence type="ECO:0000256" key="1">
    <source>
        <dbReference type="ARBA" id="ARBA00004613"/>
    </source>
</evidence>
<evidence type="ECO:0000259" key="3">
    <source>
        <dbReference type="PROSITE" id="PS51677"/>
    </source>
</evidence>
<dbReference type="Gene3D" id="3.20.20.370">
    <property type="entry name" value="Glycoside hydrolase/deacetylase"/>
    <property type="match status" value="1"/>
</dbReference>
<feature type="domain" description="NodB homology" evidence="3">
    <location>
        <begin position="89"/>
        <end position="308"/>
    </location>
</feature>
<accession>A0A5C6A3M3</accession>
<name>A0A5C6A3M3_9BACT</name>
<dbReference type="GO" id="GO:0052762">
    <property type="term" value="F:gellan lyase activity"/>
    <property type="evidence" value="ECO:0007669"/>
    <property type="project" value="UniProtKB-EC"/>
</dbReference>
<dbReference type="InterPro" id="IPR051398">
    <property type="entry name" value="Polysacch_Deacetylase"/>
</dbReference>
<dbReference type="EMBL" id="SJPR01000007">
    <property type="protein sequence ID" value="TWT94079.1"/>
    <property type="molecule type" value="Genomic_DNA"/>
</dbReference>
<dbReference type="PANTHER" id="PTHR34216:SF3">
    <property type="entry name" value="POLY-BETA-1,6-N-ACETYL-D-GLUCOSAMINE N-DEACETYLASE"/>
    <property type="match status" value="1"/>
</dbReference>
<reference evidence="4 5" key="1">
    <citation type="submission" date="2019-02" db="EMBL/GenBank/DDBJ databases">
        <title>Deep-cultivation of Planctomycetes and their phenomic and genomic characterization uncovers novel biology.</title>
        <authorList>
            <person name="Wiegand S."/>
            <person name="Jogler M."/>
            <person name="Boedeker C."/>
            <person name="Pinto D."/>
            <person name="Vollmers J."/>
            <person name="Rivas-Marin E."/>
            <person name="Kohn T."/>
            <person name="Peeters S.H."/>
            <person name="Heuer A."/>
            <person name="Rast P."/>
            <person name="Oberbeckmann S."/>
            <person name="Bunk B."/>
            <person name="Jeske O."/>
            <person name="Meyerdierks A."/>
            <person name="Storesund J.E."/>
            <person name="Kallscheuer N."/>
            <person name="Luecker S."/>
            <person name="Lage O.M."/>
            <person name="Pohl T."/>
            <person name="Merkel B.J."/>
            <person name="Hornburger P."/>
            <person name="Mueller R.-W."/>
            <person name="Bruemmer F."/>
            <person name="Labrenz M."/>
            <person name="Spormann A.M."/>
            <person name="Op Den Camp H."/>
            <person name="Overmann J."/>
            <person name="Amann R."/>
            <person name="Jetten M.S.M."/>
            <person name="Mascher T."/>
            <person name="Medema M.H."/>
            <person name="Devos D.P."/>
            <person name="Kaster A.-K."/>
            <person name="Ovreas L."/>
            <person name="Rohde M."/>
            <person name="Galperin M.Y."/>
            <person name="Jogler C."/>
        </authorList>
    </citation>
    <scope>NUCLEOTIDE SEQUENCE [LARGE SCALE GENOMIC DNA]</scope>
    <source>
        <strain evidence="4 5">Pla108</strain>
    </source>
</reference>
<dbReference type="AlphaFoldDB" id="A0A5C6A3M3"/>
<evidence type="ECO:0000313" key="5">
    <source>
        <dbReference type="Proteomes" id="UP000317421"/>
    </source>
</evidence>
<dbReference type="GO" id="GO:0016810">
    <property type="term" value="F:hydrolase activity, acting on carbon-nitrogen (but not peptide) bonds"/>
    <property type="evidence" value="ECO:0007669"/>
    <property type="project" value="InterPro"/>
</dbReference>
<keyword evidence="2" id="KW-0732">Signal</keyword>
<dbReference type="Proteomes" id="UP000317421">
    <property type="component" value="Unassembled WGS sequence"/>
</dbReference>
<keyword evidence="5" id="KW-1185">Reference proteome</keyword>
<dbReference type="SUPFAM" id="SSF88713">
    <property type="entry name" value="Glycoside hydrolase/deacetylase"/>
    <property type="match status" value="1"/>
</dbReference>
<evidence type="ECO:0000256" key="2">
    <source>
        <dbReference type="ARBA" id="ARBA00022729"/>
    </source>
</evidence>
<protein>
    <submittedName>
        <fullName evidence="4">Gellan lyase</fullName>
        <ecNumber evidence="4">4.2.2.25</ecNumber>
    </submittedName>
</protein>
<dbReference type="PANTHER" id="PTHR34216">
    <property type="match status" value="1"/>
</dbReference>
<dbReference type="PROSITE" id="PS51677">
    <property type="entry name" value="NODB"/>
    <property type="match status" value="1"/>
</dbReference>
<gene>
    <name evidence="4" type="ORF">Pla108_37910</name>
</gene>
<comment type="subcellular location">
    <subcellularLocation>
        <location evidence="1">Secreted</location>
    </subcellularLocation>
</comment>
<organism evidence="4 5">
    <name type="scientific">Botrimarina colliarenosi</name>
    <dbReference type="NCBI Taxonomy" id="2528001"/>
    <lineage>
        <taxon>Bacteria</taxon>
        <taxon>Pseudomonadati</taxon>
        <taxon>Planctomycetota</taxon>
        <taxon>Planctomycetia</taxon>
        <taxon>Pirellulales</taxon>
        <taxon>Lacipirellulaceae</taxon>
        <taxon>Botrimarina</taxon>
    </lineage>
</organism>
<dbReference type="CDD" id="cd10918">
    <property type="entry name" value="CE4_NodB_like_5s_6s"/>
    <property type="match status" value="1"/>
</dbReference>
<keyword evidence="4" id="KW-0456">Lyase</keyword>
<dbReference type="OrthoDB" id="9778320at2"/>
<dbReference type="InterPro" id="IPR002509">
    <property type="entry name" value="NODB_dom"/>
</dbReference>
<sequence length="308" mass="34349">MSPLRRSLLGLYQGATASLRMRAVRRLAKLGRAPVCVLFYHRVADTNPNDWTLSHQAFRRQIDWLSRRFDVVSLQEAQRRLGAGASRRPAVAITFDDGYGENCDYAIPLLLRRGLPFTYFVSTQIIRDQTAFPHDLAAGVRLRPNSLTELRAMAAAGVEIGAHTRTHPDLGRSTDADWLREEIVGSIEDITTWTGKRPRSFAFPFGQVENLTPEAMQIARDAGVRVVCSAYGAYNQPERVSKERGPFHLRRIHADPEWVRFTNWMTIDPRKLLAADPIDDDAYLSGLSSGPVAADDAPLLLPAEAVDG</sequence>
<dbReference type="GO" id="GO:0005975">
    <property type="term" value="P:carbohydrate metabolic process"/>
    <property type="evidence" value="ECO:0007669"/>
    <property type="project" value="InterPro"/>
</dbReference>
<dbReference type="GO" id="GO:0005576">
    <property type="term" value="C:extracellular region"/>
    <property type="evidence" value="ECO:0007669"/>
    <property type="project" value="UniProtKB-SubCell"/>
</dbReference>
<dbReference type="EC" id="4.2.2.25" evidence="4"/>
<proteinExistence type="predicted"/>
<dbReference type="Pfam" id="PF01522">
    <property type="entry name" value="Polysacc_deac_1"/>
    <property type="match status" value="1"/>
</dbReference>
<evidence type="ECO:0000313" key="4">
    <source>
        <dbReference type="EMBL" id="TWT94079.1"/>
    </source>
</evidence>
<dbReference type="InterPro" id="IPR011330">
    <property type="entry name" value="Glyco_hydro/deAcase_b/a-brl"/>
</dbReference>